<protein>
    <submittedName>
        <fullName evidence="1">Uncharacterized protein</fullName>
    </submittedName>
</protein>
<reference evidence="1" key="1">
    <citation type="submission" date="2022-12" db="EMBL/GenBank/DDBJ databases">
        <title>Genome assemblies of Blomia tropicalis.</title>
        <authorList>
            <person name="Cui Y."/>
        </authorList>
    </citation>
    <scope>NUCLEOTIDE SEQUENCE</scope>
    <source>
        <tissue evidence="1">Adult mites</tissue>
    </source>
</reference>
<dbReference type="EMBL" id="JAPWDV010000001">
    <property type="protein sequence ID" value="KAJ6225908.1"/>
    <property type="molecule type" value="Genomic_DNA"/>
</dbReference>
<feature type="non-terminal residue" evidence="1">
    <location>
        <position position="1"/>
    </location>
</feature>
<dbReference type="AlphaFoldDB" id="A0A9Q0RRU0"/>
<evidence type="ECO:0000313" key="1">
    <source>
        <dbReference type="EMBL" id="KAJ6225908.1"/>
    </source>
</evidence>
<keyword evidence="2" id="KW-1185">Reference proteome</keyword>
<proteinExistence type="predicted"/>
<comment type="caution">
    <text evidence="1">The sequence shown here is derived from an EMBL/GenBank/DDBJ whole genome shotgun (WGS) entry which is preliminary data.</text>
</comment>
<dbReference type="Proteomes" id="UP001142055">
    <property type="component" value="Chromosome 1"/>
</dbReference>
<evidence type="ECO:0000313" key="2">
    <source>
        <dbReference type="Proteomes" id="UP001142055"/>
    </source>
</evidence>
<gene>
    <name evidence="1" type="ORF">RDWZM_004453</name>
</gene>
<organism evidence="1 2">
    <name type="scientific">Blomia tropicalis</name>
    <name type="common">Mite</name>
    <dbReference type="NCBI Taxonomy" id="40697"/>
    <lineage>
        <taxon>Eukaryota</taxon>
        <taxon>Metazoa</taxon>
        <taxon>Ecdysozoa</taxon>
        <taxon>Arthropoda</taxon>
        <taxon>Chelicerata</taxon>
        <taxon>Arachnida</taxon>
        <taxon>Acari</taxon>
        <taxon>Acariformes</taxon>
        <taxon>Sarcoptiformes</taxon>
        <taxon>Astigmata</taxon>
        <taxon>Glycyphagoidea</taxon>
        <taxon>Echimyopodidae</taxon>
        <taxon>Blomia</taxon>
    </lineage>
</organism>
<sequence>ASFGHAYDHLSFGELSVQLGVSFLQFGCPPFPLLFATFFIHSRADVDLASAVSHWRLSTAALQQTTGHSH</sequence>
<name>A0A9Q0RRU0_BLOTA</name>
<accession>A0A9Q0RRU0</accession>